<gene>
    <name evidence="1" type="ORF">CK203_068462</name>
</gene>
<proteinExistence type="predicted"/>
<protein>
    <submittedName>
        <fullName evidence="1">Uncharacterized protein</fullName>
    </submittedName>
</protein>
<accession>A0A438F328</accession>
<dbReference type="AlphaFoldDB" id="A0A438F328"/>
<sequence length="194" mass="21549">MGGILMDEGLTLFLGKELAFLACLAVQVYLLPSYLSTRVWSLISLGGEATTIGAPLKWREVNRKNHGEKQRALFVELSLCSSFEAKGWAILVEKLCHLGVASSSKVRMPPVLVISRQDALERNTCEGHVGENGGASLALCGGNLERKPYLVKWATICSDKKKESLGVRHLALLNKTFPSKWIWRFAMENEAFWK</sequence>
<evidence type="ECO:0000313" key="2">
    <source>
        <dbReference type="Proteomes" id="UP000288805"/>
    </source>
</evidence>
<dbReference type="EMBL" id="QGNW01001128">
    <property type="protein sequence ID" value="RVW54427.1"/>
    <property type="molecule type" value="Genomic_DNA"/>
</dbReference>
<name>A0A438F328_VITVI</name>
<comment type="caution">
    <text evidence="1">The sequence shown here is derived from an EMBL/GenBank/DDBJ whole genome shotgun (WGS) entry which is preliminary data.</text>
</comment>
<dbReference type="Proteomes" id="UP000288805">
    <property type="component" value="Unassembled WGS sequence"/>
</dbReference>
<organism evidence="1 2">
    <name type="scientific">Vitis vinifera</name>
    <name type="common">Grape</name>
    <dbReference type="NCBI Taxonomy" id="29760"/>
    <lineage>
        <taxon>Eukaryota</taxon>
        <taxon>Viridiplantae</taxon>
        <taxon>Streptophyta</taxon>
        <taxon>Embryophyta</taxon>
        <taxon>Tracheophyta</taxon>
        <taxon>Spermatophyta</taxon>
        <taxon>Magnoliopsida</taxon>
        <taxon>eudicotyledons</taxon>
        <taxon>Gunneridae</taxon>
        <taxon>Pentapetalae</taxon>
        <taxon>rosids</taxon>
        <taxon>Vitales</taxon>
        <taxon>Vitaceae</taxon>
        <taxon>Viteae</taxon>
        <taxon>Vitis</taxon>
    </lineage>
</organism>
<evidence type="ECO:0000313" key="1">
    <source>
        <dbReference type="EMBL" id="RVW54427.1"/>
    </source>
</evidence>
<reference evidence="1 2" key="1">
    <citation type="journal article" date="2018" name="PLoS Genet.">
        <title>Population sequencing reveals clonal diversity and ancestral inbreeding in the grapevine cultivar Chardonnay.</title>
        <authorList>
            <person name="Roach M.J."/>
            <person name="Johnson D.L."/>
            <person name="Bohlmann J."/>
            <person name="van Vuuren H.J."/>
            <person name="Jones S.J."/>
            <person name="Pretorius I.S."/>
            <person name="Schmidt S.A."/>
            <person name="Borneman A.R."/>
        </authorList>
    </citation>
    <scope>NUCLEOTIDE SEQUENCE [LARGE SCALE GENOMIC DNA]</scope>
    <source>
        <strain evidence="2">cv. Chardonnay</strain>
        <tissue evidence="1">Leaf</tissue>
    </source>
</reference>